<evidence type="ECO:0000313" key="2">
    <source>
        <dbReference type="Proteomes" id="UP000193870"/>
    </source>
</evidence>
<proteinExistence type="predicted"/>
<sequence>MIAPLTISVAVLIRQRPQTLAGLMDSFATLQVPVFSGAKPCG</sequence>
<protein>
    <submittedName>
        <fullName evidence="1">Uncharacterized protein</fullName>
    </submittedName>
</protein>
<keyword evidence="2" id="KW-1185">Reference proteome</keyword>
<dbReference type="EMBL" id="FWFV01000004">
    <property type="protein sequence ID" value="SLN44087.1"/>
    <property type="molecule type" value="Genomic_DNA"/>
</dbReference>
<gene>
    <name evidence="1" type="ORF">PAM7066_01947</name>
</gene>
<name>A0A1Y5SMC7_9RHOB</name>
<reference evidence="1 2" key="1">
    <citation type="submission" date="2017-03" db="EMBL/GenBank/DDBJ databases">
        <authorList>
            <person name="Afonso C.L."/>
            <person name="Miller P.J."/>
            <person name="Scott M.A."/>
            <person name="Spackman E."/>
            <person name="Goraichik I."/>
            <person name="Dimitrov K.M."/>
            <person name="Suarez D.L."/>
            <person name="Swayne D.E."/>
        </authorList>
    </citation>
    <scope>NUCLEOTIDE SEQUENCE [LARGE SCALE GENOMIC DNA]</scope>
    <source>
        <strain evidence="1 2">CECT 7066</strain>
    </source>
</reference>
<accession>A0A1Y5SMC7</accession>
<dbReference type="Proteomes" id="UP000193870">
    <property type="component" value="Unassembled WGS sequence"/>
</dbReference>
<evidence type="ECO:0000313" key="1">
    <source>
        <dbReference type="EMBL" id="SLN44087.1"/>
    </source>
</evidence>
<dbReference type="AlphaFoldDB" id="A0A1Y5SMC7"/>
<dbReference type="STRING" id="315423.SAMN04488020_104324"/>
<organism evidence="1 2">
    <name type="scientific">Palleronia marisminoris</name>
    <dbReference type="NCBI Taxonomy" id="315423"/>
    <lineage>
        <taxon>Bacteria</taxon>
        <taxon>Pseudomonadati</taxon>
        <taxon>Pseudomonadota</taxon>
        <taxon>Alphaproteobacteria</taxon>
        <taxon>Rhodobacterales</taxon>
        <taxon>Roseobacteraceae</taxon>
        <taxon>Palleronia</taxon>
    </lineage>
</organism>